<evidence type="ECO:0000256" key="3">
    <source>
        <dbReference type="ARBA" id="ARBA00022701"/>
    </source>
</evidence>
<comment type="subcellular location">
    <subcellularLocation>
        <location evidence="5">Cytoplasm</location>
        <location evidence="5">Cytoskeleton</location>
        <location evidence="5">Microtubule organizing center</location>
    </subcellularLocation>
</comment>
<name>A0A2P6P0Z4_9EUKA</name>
<dbReference type="GO" id="GO:0000930">
    <property type="term" value="C:gamma-tubulin complex"/>
    <property type="evidence" value="ECO:0007669"/>
    <property type="project" value="TreeGrafter"/>
</dbReference>
<dbReference type="GO" id="GO:0051011">
    <property type="term" value="F:microtubule minus-end binding"/>
    <property type="evidence" value="ECO:0007669"/>
    <property type="project" value="TreeGrafter"/>
</dbReference>
<dbReference type="GO" id="GO:0031122">
    <property type="term" value="P:cytoplasmic microtubule organization"/>
    <property type="evidence" value="ECO:0007669"/>
    <property type="project" value="TreeGrafter"/>
</dbReference>
<dbReference type="OrthoDB" id="775571at2759"/>
<dbReference type="InterPro" id="IPR042241">
    <property type="entry name" value="GCP_C_sf"/>
</dbReference>
<dbReference type="GO" id="GO:0005874">
    <property type="term" value="C:microtubule"/>
    <property type="evidence" value="ECO:0007669"/>
    <property type="project" value="UniProtKB-KW"/>
</dbReference>
<keyword evidence="2 5" id="KW-0963">Cytoplasm</keyword>
<dbReference type="AlphaFoldDB" id="A0A2P6P0Z4"/>
<organism evidence="7 8">
    <name type="scientific">Planoprotostelium fungivorum</name>
    <dbReference type="NCBI Taxonomy" id="1890364"/>
    <lineage>
        <taxon>Eukaryota</taxon>
        <taxon>Amoebozoa</taxon>
        <taxon>Evosea</taxon>
        <taxon>Variosea</taxon>
        <taxon>Cavosteliida</taxon>
        <taxon>Cavosteliaceae</taxon>
        <taxon>Planoprotostelium</taxon>
    </lineage>
</organism>
<comment type="similarity">
    <text evidence="1 5">Belongs to the TUBGCP family.</text>
</comment>
<comment type="caution">
    <text evidence="7">The sequence shown here is derived from an EMBL/GenBank/DDBJ whole genome shotgun (WGS) entry which is preliminary data.</text>
</comment>
<evidence type="ECO:0000256" key="4">
    <source>
        <dbReference type="ARBA" id="ARBA00023212"/>
    </source>
</evidence>
<sequence length="880" mass="101965">MLRCCCFLVLVKQENVFRKGYMFSFLLLGLYNVSGEGFYESRDQGRIPSTVETADITSLLCQPKRLHNHQIHLTHVDYLYTLSYSIVSLLPSGMESFIGAREVFLILITGTKDRKVVSRCMAYVLDLVNVLPTTDIEGHFIPSNEQERLQANTLNLNALIIQAHSEGRSDTAVKIEESVQRLRKTAGEDTTERMLSILLSLSSIKEEKQTILSEIESAPRVEKSSFFSSFEAFYGEKYSSLFSPSGLIHTRDNSNFLSTDIRERQITDIPSTQIIQPITSTPPSKSQKRRKCWNSMCTREGRREMERTIDPFYNTENRLIITSDQFRKSISSLMCGNPSSLFQLMPDGTFLPTQDIVHIGDWSSDGSVRNMLSSFARMGSKRSRLIRYTSTLMNDSRGFIGTSLSNCVRRELLREQMRLDETLTPSDLTLPRVFHIIDESQKRTEWMHSLCVMMYYHQDRKLFSSVFEECVQPFWSEICDLIFLGKFNPYGDLCDSSGAIKILPTFLDDAVGRDIATCSEYVHLISHRGDENIDLQRWNMGMKDYVEEHPTEPFEMVLHHCLVSPVHERMAVLNEKVLRYVMDELECMKHIQSLRSFLLLAAGEFNDSFCTKLFTRCQEPRPVSVYEMNDIFLRSINESSVRFGVEHLSLRVDTMDILTNEQLIDALHLRYQIDYPMDHIIDDRLMRDYNKIFRLLLKMKRVEHCLSRVWSHLKNEKDGNGHTKRVHMIRHKMHHLMMRILGYVIHQIHNVHWDLFLTEVRGVRDRVQLMKAHEKYVDHMCRSCLLDTPVMKMLEKLFYLVTRFHDQVILLPSIPQRGEKEKENNLTETDGTRGIESVWSSFHVTAETFITVVGKVHEQKGNVDTEALLAALSGWSREVT</sequence>
<accession>A0A2P6P0Z4</accession>
<dbReference type="InterPro" id="IPR007259">
    <property type="entry name" value="GCP"/>
</dbReference>
<evidence type="ECO:0000259" key="6">
    <source>
        <dbReference type="Pfam" id="PF04130"/>
    </source>
</evidence>
<reference evidence="7 8" key="1">
    <citation type="journal article" date="2018" name="Genome Biol. Evol.">
        <title>Multiple Roots of Fruiting Body Formation in Amoebozoa.</title>
        <authorList>
            <person name="Hillmann F."/>
            <person name="Forbes G."/>
            <person name="Novohradska S."/>
            <person name="Ferling I."/>
            <person name="Riege K."/>
            <person name="Groth M."/>
            <person name="Westermann M."/>
            <person name="Marz M."/>
            <person name="Spaller T."/>
            <person name="Winckler T."/>
            <person name="Schaap P."/>
            <person name="Glockner G."/>
        </authorList>
    </citation>
    <scope>NUCLEOTIDE SEQUENCE [LARGE SCALE GENOMIC DNA]</scope>
    <source>
        <strain evidence="7 8">Jena</strain>
    </source>
</reference>
<keyword evidence="8" id="KW-1185">Reference proteome</keyword>
<dbReference type="PANTHER" id="PTHR19302">
    <property type="entry name" value="GAMMA TUBULIN COMPLEX PROTEIN"/>
    <property type="match status" value="1"/>
</dbReference>
<evidence type="ECO:0000313" key="8">
    <source>
        <dbReference type="Proteomes" id="UP000241769"/>
    </source>
</evidence>
<dbReference type="EMBL" id="MDYQ01000001">
    <property type="protein sequence ID" value="PRP89857.1"/>
    <property type="molecule type" value="Genomic_DNA"/>
</dbReference>
<evidence type="ECO:0000256" key="2">
    <source>
        <dbReference type="ARBA" id="ARBA00022490"/>
    </source>
</evidence>
<evidence type="ECO:0000256" key="5">
    <source>
        <dbReference type="RuleBase" id="RU363050"/>
    </source>
</evidence>
<evidence type="ECO:0000256" key="1">
    <source>
        <dbReference type="ARBA" id="ARBA00010337"/>
    </source>
</evidence>
<protein>
    <recommendedName>
        <fullName evidence="5">Spindle pole body component</fullName>
    </recommendedName>
</protein>
<dbReference type="STRING" id="1890364.A0A2P6P0Z4"/>
<dbReference type="Pfam" id="PF04130">
    <property type="entry name" value="GCP_C_terminal"/>
    <property type="match status" value="1"/>
</dbReference>
<keyword evidence="4 5" id="KW-0206">Cytoskeleton</keyword>
<dbReference type="Proteomes" id="UP000241769">
    <property type="component" value="Unassembled WGS sequence"/>
</dbReference>
<gene>
    <name evidence="7" type="ORF">PROFUN_00199</name>
</gene>
<dbReference type="PANTHER" id="PTHR19302:SF70">
    <property type="entry name" value="GAMMA-TUBULIN COMPLEX COMPONENT 6"/>
    <property type="match status" value="1"/>
</dbReference>
<evidence type="ECO:0000313" key="7">
    <source>
        <dbReference type="EMBL" id="PRP89857.1"/>
    </source>
</evidence>
<dbReference type="InterPro" id="IPR040457">
    <property type="entry name" value="GCP_C"/>
</dbReference>
<dbReference type="GO" id="GO:0051321">
    <property type="term" value="P:meiotic cell cycle"/>
    <property type="evidence" value="ECO:0007669"/>
    <property type="project" value="TreeGrafter"/>
</dbReference>
<feature type="domain" description="Gamma tubulin complex component C-terminal" evidence="6">
    <location>
        <begin position="588"/>
        <end position="872"/>
    </location>
</feature>
<proteinExistence type="inferred from homology"/>
<dbReference type="GO" id="GO:0000922">
    <property type="term" value="C:spindle pole"/>
    <property type="evidence" value="ECO:0007669"/>
    <property type="project" value="InterPro"/>
</dbReference>
<dbReference type="GO" id="GO:0000278">
    <property type="term" value="P:mitotic cell cycle"/>
    <property type="evidence" value="ECO:0007669"/>
    <property type="project" value="TreeGrafter"/>
</dbReference>
<dbReference type="GO" id="GO:0007020">
    <property type="term" value="P:microtubule nucleation"/>
    <property type="evidence" value="ECO:0007669"/>
    <property type="project" value="InterPro"/>
</dbReference>
<dbReference type="GO" id="GO:0051225">
    <property type="term" value="P:spindle assembly"/>
    <property type="evidence" value="ECO:0007669"/>
    <property type="project" value="TreeGrafter"/>
</dbReference>
<dbReference type="Gene3D" id="1.20.120.1900">
    <property type="entry name" value="Gamma-tubulin complex, C-terminal domain"/>
    <property type="match status" value="1"/>
</dbReference>
<dbReference type="InParanoid" id="A0A2P6P0Z4"/>
<dbReference type="GO" id="GO:0043015">
    <property type="term" value="F:gamma-tubulin binding"/>
    <property type="evidence" value="ECO:0007669"/>
    <property type="project" value="InterPro"/>
</dbReference>
<keyword evidence="3 5" id="KW-0493">Microtubule</keyword>